<dbReference type="Pfam" id="PF01071">
    <property type="entry name" value="GARS_A"/>
    <property type="match status" value="1"/>
</dbReference>
<dbReference type="FunFam" id="3.90.600.10:FF:000001">
    <property type="entry name" value="Trifunctional purine biosynthetic protein adenosine-3"/>
    <property type="match status" value="1"/>
</dbReference>
<dbReference type="Pfam" id="PF02843">
    <property type="entry name" value="GARS_C"/>
    <property type="match status" value="1"/>
</dbReference>
<keyword evidence="12" id="KW-0464">Manganese</keyword>
<dbReference type="PANTHER" id="PTHR43472">
    <property type="entry name" value="PHOSPHORIBOSYLAMINE--GLYCINE LIGASE"/>
    <property type="match status" value="1"/>
</dbReference>
<evidence type="ECO:0000256" key="8">
    <source>
        <dbReference type="ARBA" id="ARBA00022741"/>
    </source>
</evidence>
<dbReference type="Proteomes" id="UP000516072">
    <property type="component" value="Chromosome"/>
</dbReference>
<dbReference type="UniPathway" id="UPA00074">
    <property type="reaction ID" value="UER00125"/>
</dbReference>
<evidence type="ECO:0000313" key="20">
    <source>
        <dbReference type="EMBL" id="CAB1274491.1"/>
    </source>
</evidence>
<dbReference type="InterPro" id="IPR020562">
    <property type="entry name" value="PRibGlycinamide_synth_N"/>
</dbReference>
<dbReference type="InterPro" id="IPR000115">
    <property type="entry name" value="PRibGlycinamide_synth"/>
</dbReference>
<feature type="domain" description="ATP-grasp" evidence="19">
    <location>
        <begin position="109"/>
        <end position="318"/>
    </location>
</feature>
<dbReference type="InterPro" id="IPR011761">
    <property type="entry name" value="ATP-grasp"/>
</dbReference>
<dbReference type="InterPro" id="IPR011054">
    <property type="entry name" value="Rudment_hybrid_motif"/>
</dbReference>
<evidence type="ECO:0000256" key="9">
    <source>
        <dbReference type="ARBA" id="ARBA00022755"/>
    </source>
</evidence>
<gene>
    <name evidence="17 20" type="primary">purD</name>
    <name evidence="20" type="ORF">NSCAC_0196</name>
</gene>
<evidence type="ECO:0000256" key="12">
    <source>
        <dbReference type="ARBA" id="ARBA00023211"/>
    </source>
</evidence>
<sequence>MKALVVGGGGREHALAWKLAQSPQISQVYVAPGNAGTALEFKVKNIPTKADDVAALVDFALSKQVELTIIGPEAPLILGIVDTFEKAGLNCFGPHRLAARLEESKSFAKSFLTRYGIPTARYQVFDIKLIDRAIEYIHSQTMPIVIKADGLAAGKGVIIAHSYEEAVDAVQSILLDNVFGEAGKQIVIEEFLTGEEASFIVMADGKNILPFASSQDHKARDNMDKGPNTGGMGAYSPAPVITTAIYHRVVQEIILPTIHGMAKEGHPYKGFLYAGLMIDESGTPRVLEYNCRFGDPETQPIMMRLRSDLAELCMKAIEGNLDKTSIEWDSKAALGVVMAAKGYPSSYPVNDLIYGLPSSDEFDGMSKVFHAGTVEKEGRILTAGGRVLCVCSLGDSITEAQKTAYSLVQKIIWQNSYYRTDIGYRAIARENHLQETHKNN</sequence>
<dbReference type="InterPro" id="IPR020560">
    <property type="entry name" value="PRibGlycinamide_synth_C-dom"/>
</dbReference>
<dbReference type="GO" id="GO:0009113">
    <property type="term" value="P:purine nucleobase biosynthetic process"/>
    <property type="evidence" value="ECO:0007669"/>
    <property type="project" value="InterPro"/>
</dbReference>
<dbReference type="FunFam" id="3.40.50.20:FF:000006">
    <property type="entry name" value="Phosphoribosylamine--glycine ligase, chloroplastic"/>
    <property type="match status" value="1"/>
</dbReference>
<evidence type="ECO:0000256" key="14">
    <source>
        <dbReference type="ARBA" id="ARBA00042242"/>
    </source>
</evidence>
<evidence type="ECO:0000313" key="21">
    <source>
        <dbReference type="Proteomes" id="UP000516072"/>
    </source>
</evidence>
<dbReference type="FunFam" id="3.30.470.20:FF:000031">
    <property type="entry name" value="Phosphoribosylamine--glycine ligase"/>
    <property type="match status" value="1"/>
</dbReference>
<dbReference type="PANTHER" id="PTHR43472:SF1">
    <property type="entry name" value="PHOSPHORIBOSYLAMINE--GLYCINE LIGASE, CHLOROPLASTIC"/>
    <property type="match status" value="1"/>
</dbReference>
<dbReference type="InterPro" id="IPR016185">
    <property type="entry name" value="PreATP-grasp_dom_sf"/>
</dbReference>
<evidence type="ECO:0000256" key="6">
    <source>
        <dbReference type="ARBA" id="ARBA00022598"/>
    </source>
</evidence>
<evidence type="ECO:0000256" key="4">
    <source>
        <dbReference type="ARBA" id="ARBA00013255"/>
    </source>
</evidence>
<dbReference type="Gene3D" id="3.30.470.20">
    <property type="entry name" value="ATP-grasp fold, B domain"/>
    <property type="match status" value="1"/>
</dbReference>
<dbReference type="FunFam" id="3.30.1490.20:FF:000006">
    <property type="entry name" value="phosphoribosylamine--glycine ligase, chloroplastic-like"/>
    <property type="match status" value="1"/>
</dbReference>
<comment type="catalytic activity">
    <reaction evidence="17">
        <text>5-phospho-beta-D-ribosylamine + glycine + ATP = N(1)-(5-phospho-beta-D-ribosyl)glycinamide + ADP + phosphate + H(+)</text>
        <dbReference type="Rhea" id="RHEA:17453"/>
        <dbReference type="ChEBI" id="CHEBI:15378"/>
        <dbReference type="ChEBI" id="CHEBI:30616"/>
        <dbReference type="ChEBI" id="CHEBI:43474"/>
        <dbReference type="ChEBI" id="CHEBI:57305"/>
        <dbReference type="ChEBI" id="CHEBI:58681"/>
        <dbReference type="ChEBI" id="CHEBI:143788"/>
        <dbReference type="ChEBI" id="CHEBI:456216"/>
        <dbReference type="EC" id="6.3.4.13"/>
    </reaction>
</comment>
<dbReference type="Gene3D" id="3.30.1490.20">
    <property type="entry name" value="ATP-grasp fold, A domain"/>
    <property type="match status" value="1"/>
</dbReference>
<dbReference type="InterPro" id="IPR020559">
    <property type="entry name" value="PRibGlycinamide_synth_CS"/>
</dbReference>
<evidence type="ECO:0000256" key="13">
    <source>
        <dbReference type="ARBA" id="ARBA00038345"/>
    </source>
</evidence>
<dbReference type="AlphaFoldDB" id="A0A7G1Q7G5"/>
<dbReference type="EC" id="6.3.4.13" evidence="4 17"/>
<protein>
    <recommendedName>
        <fullName evidence="5 17">Phosphoribosylamine--glycine ligase</fullName>
        <ecNumber evidence="4 17">6.3.4.13</ecNumber>
    </recommendedName>
    <alternativeName>
        <fullName evidence="16 17">GARS</fullName>
    </alternativeName>
    <alternativeName>
        <fullName evidence="14 17">Glycinamide ribonucleotide synthetase</fullName>
    </alternativeName>
    <alternativeName>
        <fullName evidence="15 17">Phosphoribosylglycinamide synthetase</fullName>
    </alternativeName>
</protein>
<dbReference type="NCBIfam" id="TIGR00877">
    <property type="entry name" value="purD"/>
    <property type="match status" value="1"/>
</dbReference>
<organism evidence="20 21">
    <name type="scientific">Candidatus Nitrosacidococcus tergens</name>
    <dbReference type="NCBI Taxonomy" id="553981"/>
    <lineage>
        <taxon>Bacteria</taxon>
        <taxon>Pseudomonadati</taxon>
        <taxon>Pseudomonadota</taxon>
        <taxon>Gammaproteobacteria</taxon>
        <taxon>Chromatiales</taxon>
        <taxon>Chromatiaceae</taxon>
        <taxon>Candidatus Nitrosacidococcus</taxon>
    </lineage>
</organism>
<dbReference type="KEGG" id="ntg:NSCAC_0196"/>
<evidence type="ECO:0000256" key="3">
    <source>
        <dbReference type="ARBA" id="ARBA00005174"/>
    </source>
</evidence>
<dbReference type="Pfam" id="PF02844">
    <property type="entry name" value="GARS_N"/>
    <property type="match status" value="1"/>
</dbReference>
<dbReference type="InterPro" id="IPR020561">
    <property type="entry name" value="PRibGlycinamid_synth_ATP-grasp"/>
</dbReference>
<evidence type="ECO:0000256" key="7">
    <source>
        <dbReference type="ARBA" id="ARBA00022723"/>
    </source>
</evidence>
<dbReference type="PROSITE" id="PS50975">
    <property type="entry name" value="ATP_GRASP"/>
    <property type="match status" value="1"/>
</dbReference>
<evidence type="ECO:0000256" key="2">
    <source>
        <dbReference type="ARBA" id="ARBA00001946"/>
    </source>
</evidence>
<dbReference type="SMART" id="SM01210">
    <property type="entry name" value="GARS_C"/>
    <property type="match status" value="1"/>
</dbReference>
<evidence type="ECO:0000256" key="17">
    <source>
        <dbReference type="HAMAP-Rule" id="MF_00138"/>
    </source>
</evidence>
<dbReference type="InterPro" id="IPR013815">
    <property type="entry name" value="ATP_grasp_subdomain_1"/>
</dbReference>
<comment type="cofactor">
    <cofactor evidence="1">
        <name>Mn(2+)</name>
        <dbReference type="ChEBI" id="CHEBI:29035"/>
    </cofactor>
</comment>
<dbReference type="GO" id="GO:0005524">
    <property type="term" value="F:ATP binding"/>
    <property type="evidence" value="ECO:0007669"/>
    <property type="project" value="UniProtKB-UniRule"/>
</dbReference>
<dbReference type="SUPFAM" id="SSF51246">
    <property type="entry name" value="Rudiment single hybrid motif"/>
    <property type="match status" value="1"/>
</dbReference>
<dbReference type="EMBL" id="LR778175">
    <property type="protein sequence ID" value="CAB1274491.1"/>
    <property type="molecule type" value="Genomic_DNA"/>
</dbReference>
<name>A0A7G1Q7G5_9GAMM</name>
<evidence type="ECO:0000256" key="11">
    <source>
        <dbReference type="ARBA" id="ARBA00022842"/>
    </source>
</evidence>
<comment type="pathway">
    <text evidence="3 17">Purine metabolism; IMP biosynthesis via de novo pathway; N(1)-(5-phospho-D-ribosyl)glycinamide from 5-phospho-alpha-D-ribose 1-diphosphate: step 2/2.</text>
</comment>
<evidence type="ECO:0000256" key="16">
    <source>
        <dbReference type="ARBA" id="ARBA00079592"/>
    </source>
</evidence>
<dbReference type="GO" id="GO:0006189">
    <property type="term" value="P:'de novo' IMP biosynthetic process"/>
    <property type="evidence" value="ECO:0007669"/>
    <property type="project" value="UniProtKB-UniRule"/>
</dbReference>
<dbReference type="Gene3D" id="3.90.600.10">
    <property type="entry name" value="Phosphoribosylglycinamide synthetase, C-terminal domain"/>
    <property type="match status" value="1"/>
</dbReference>
<accession>A0A7G1Q7G5</accession>
<dbReference type="SMART" id="SM01209">
    <property type="entry name" value="GARS_A"/>
    <property type="match status" value="1"/>
</dbReference>
<proteinExistence type="inferred from homology"/>
<dbReference type="SUPFAM" id="SSF56059">
    <property type="entry name" value="Glutathione synthetase ATP-binding domain-like"/>
    <property type="match status" value="1"/>
</dbReference>
<evidence type="ECO:0000256" key="1">
    <source>
        <dbReference type="ARBA" id="ARBA00001936"/>
    </source>
</evidence>
<dbReference type="InterPro" id="IPR037123">
    <property type="entry name" value="PRibGlycinamide_synth_C_sf"/>
</dbReference>
<keyword evidence="8 18" id="KW-0547">Nucleotide-binding</keyword>
<keyword evidence="7" id="KW-0479">Metal-binding</keyword>
<dbReference type="Gene3D" id="3.40.50.20">
    <property type="match status" value="1"/>
</dbReference>
<dbReference type="GO" id="GO:0046872">
    <property type="term" value="F:metal ion binding"/>
    <property type="evidence" value="ECO:0007669"/>
    <property type="project" value="UniProtKB-KW"/>
</dbReference>
<keyword evidence="10 18" id="KW-0067">ATP-binding</keyword>
<dbReference type="PROSITE" id="PS00184">
    <property type="entry name" value="GARS"/>
    <property type="match status" value="1"/>
</dbReference>
<keyword evidence="11" id="KW-0460">Magnesium</keyword>
<dbReference type="RefSeq" id="WP_197744579.1">
    <property type="nucleotide sequence ID" value="NZ_LR778175.1"/>
</dbReference>
<evidence type="ECO:0000256" key="5">
    <source>
        <dbReference type="ARBA" id="ARBA00020605"/>
    </source>
</evidence>
<evidence type="ECO:0000256" key="10">
    <source>
        <dbReference type="ARBA" id="ARBA00022840"/>
    </source>
</evidence>
<comment type="similarity">
    <text evidence="13 17">Belongs to the GARS family.</text>
</comment>
<dbReference type="GO" id="GO:0004637">
    <property type="term" value="F:phosphoribosylamine-glycine ligase activity"/>
    <property type="evidence" value="ECO:0007669"/>
    <property type="project" value="UniProtKB-UniRule"/>
</dbReference>
<evidence type="ECO:0000256" key="18">
    <source>
        <dbReference type="PROSITE-ProRule" id="PRU00409"/>
    </source>
</evidence>
<comment type="cofactor">
    <cofactor evidence="2">
        <name>Mg(2+)</name>
        <dbReference type="ChEBI" id="CHEBI:18420"/>
    </cofactor>
</comment>
<evidence type="ECO:0000259" key="19">
    <source>
        <dbReference type="PROSITE" id="PS50975"/>
    </source>
</evidence>
<dbReference type="SUPFAM" id="SSF52440">
    <property type="entry name" value="PreATP-grasp domain"/>
    <property type="match status" value="1"/>
</dbReference>
<keyword evidence="6 17" id="KW-0436">Ligase</keyword>
<reference evidence="20 21" key="1">
    <citation type="submission" date="2020-03" db="EMBL/GenBank/DDBJ databases">
        <authorList>
            <person name="Picone N."/>
        </authorList>
    </citation>
    <scope>NUCLEOTIDE SEQUENCE [LARGE SCALE GENOMIC DNA]</scope>
    <source>
        <strain evidence="20">NSCAC1</strain>
    </source>
</reference>
<evidence type="ECO:0000256" key="15">
    <source>
        <dbReference type="ARBA" id="ARBA00042864"/>
    </source>
</evidence>
<keyword evidence="9 17" id="KW-0658">Purine biosynthesis</keyword>
<keyword evidence="21" id="KW-1185">Reference proteome</keyword>
<dbReference type="HAMAP" id="MF_00138">
    <property type="entry name" value="GARS"/>
    <property type="match status" value="1"/>
</dbReference>